<dbReference type="GO" id="GO:0009166">
    <property type="term" value="P:nucleotide catabolic process"/>
    <property type="evidence" value="ECO:0007669"/>
    <property type="project" value="TreeGrafter"/>
</dbReference>
<dbReference type="Pfam" id="PF12937">
    <property type="entry name" value="F-box-like"/>
    <property type="match status" value="1"/>
</dbReference>
<dbReference type="SUPFAM" id="SSF50978">
    <property type="entry name" value="WD40 repeat-like"/>
    <property type="match status" value="1"/>
</dbReference>
<dbReference type="InterPro" id="IPR001680">
    <property type="entry name" value="WD40_rpt"/>
</dbReference>
<dbReference type="PROSITE" id="PS50082">
    <property type="entry name" value="WD_REPEATS_2"/>
    <property type="match status" value="2"/>
</dbReference>
<sequence>MTHQQTRSPAATRTTANATPKRPLATPRKSLPLAGSSLTTPSPITKPQPRRSLPDKQQPSPKSTLKIATNGRGTPKAGPSTPRSLTPKATARPSPARIPSPLRQSPAKIASPEEASLSSESWVADQPLGPNGFPEIFSEPTNWDDPITEENWELRTETVNGIEDGDSPYATLETHYLRQITHYKNLLVKSQSASSTSLHDLHSQLHYLQKQYHELEAEHARCSAADRSKRGQEEFEKRAVDSVRNDLAGTLRSMDRDERIRMLGLVAEACHPSDINAQIAILEKYRRSRFDILSRTDEALQVRILGLLDVKEILTLRTVSKRYRYITQNDSLWKMLCRQLEWRDWDGEAGLIHLEDIPEGGWEELYQDLWKRERNWNTGMAQKVFLLKGHTNYVTSLRLRGDVLISGSYDETIRIWHLPPLLTLTPSSIPQPLVIPAKSVSCLDYYPPEDVFVAGYHDIGRVQVWKKKGEEWHLLNTLSGHLHGIRAVALNEDYLVSAGADKALVIWSWRTGEKIVRFGQQTNICVGIQLINDYIVSVTVDGIIRTFSIRKREMLAQFKISDLGRTVGGGTKEKEWKLKLKDVGGGVGGIGMINWFEGQGKWMTCATREMIIRLAWDEIEEVIPLATPTTRPSSPATPSPAKGRIRTVSSASRALPMASTPTKTPNHLRQRTASGSTPTLSVKRSTPSLTSAAMSPSLSSPASRLANLTSPAKAATRSLSGTATPSPLRSKGIANLDRSSSPITQSSSPRKPVISSRRTSLASGTPVPEEEEMKPKEGRKRIIPLLTKAPKILELIHAPDVEKGAIDARRTRVVTSTRFAARSGADRQLYVGVPGQSDQGGQDGGTDMIPVTGAWRDKSEVLNLQTPGKNPMSLVLDREKFVVGTVISSARESGMRVAYLIMDDLSTGVRMEVSW</sequence>
<dbReference type="GO" id="GO:0008252">
    <property type="term" value="F:nucleotidase activity"/>
    <property type="evidence" value="ECO:0007669"/>
    <property type="project" value="TreeGrafter"/>
</dbReference>
<dbReference type="PANTHER" id="PTHR47438">
    <property type="entry name" value="PHOSPHATE METABOLISM PROTEIN 8-RELATED"/>
    <property type="match status" value="1"/>
</dbReference>
<evidence type="ECO:0000313" key="4">
    <source>
        <dbReference type="EMBL" id="OCF57930.1"/>
    </source>
</evidence>
<dbReference type="InterPro" id="IPR001810">
    <property type="entry name" value="F-box_dom"/>
</dbReference>
<reference evidence="4 5" key="1">
    <citation type="submission" date="2013-07" db="EMBL/GenBank/DDBJ databases">
        <title>The Genome Sequence of Kwoniella mangroviensis CBS10435.</title>
        <authorList>
            <consortium name="The Broad Institute Genome Sequencing Platform"/>
            <person name="Cuomo C."/>
            <person name="Litvintseva A."/>
            <person name="Chen Y."/>
            <person name="Heitman J."/>
            <person name="Sun S."/>
            <person name="Springer D."/>
            <person name="Dromer F."/>
            <person name="Young S.K."/>
            <person name="Zeng Q."/>
            <person name="Gargeya S."/>
            <person name="Fitzgerald M."/>
            <person name="Abouelleil A."/>
            <person name="Alvarado L."/>
            <person name="Berlin A.M."/>
            <person name="Chapman S.B."/>
            <person name="Dewar J."/>
            <person name="Goldberg J."/>
            <person name="Griggs A."/>
            <person name="Gujja S."/>
            <person name="Hansen M."/>
            <person name="Howarth C."/>
            <person name="Imamovic A."/>
            <person name="Larimer J."/>
            <person name="McCowan C."/>
            <person name="Murphy C."/>
            <person name="Pearson M."/>
            <person name="Priest M."/>
            <person name="Roberts A."/>
            <person name="Saif S."/>
            <person name="Shea T."/>
            <person name="Sykes S."/>
            <person name="Wortman J."/>
            <person name="Nusbaum C."/>
            <person name="Birren B."/>
        </authorList>
    </citation>
    <scope>NUCLEOTIDE SEQUENCE [LARGE SCALE GENOMIC DNA]</scope>
    <source>
        <strain evidence="4 5">CBS 10435</strain>
    </source>
</reference>
<dbReference type="PANTHER" id="PTHR47438:SF1">
    <property type="entry name" value="PHOSPHATE METABOLISM PROTEIN 8-RELATED"/>
    <property type="match status" value="1"/>
</dbReference>
<dbReference type="InterPro" id="IPR036322">
    <property type="entry name" value="WD40_repeat_dom_sf"/>
</dbReference>
<dbReference type="Gene3D" id="1.20.1280.50">
    <property type="match status" value="1"/>
</dbReference>
<gene>
    <name evidence="4" type="ORF">L486_03953</name>
</gene>
<feature type="compositionally biased region" description="Low complexity" evidence="2">
    <location>
        <begin position="1"/>
        <end position="23"/>
    </location>
</feature>
<feature type="compositionally biased region" description="Low complexity" evidence="2">
    <location>
        <begin position="685"/>
        <end position="703"/>
    </location>
</feature>
<dbReference type="PROSITE" id="PS50181">
    <property type="entry name" value="FBOX"/>
    <property type="match status" value="1"/>
</dbReference>
<keyword evidence="1" id="KW-0853">WD repeat</keyword>
<dbReference type="AlphaFoldDB" id="A0A1B9IR68"/>
<feature type="repeat" description="WD" evidence="1">
    <location>
        <begin position="387"/>
        <end position="418"/>
    </location>
</feature>
<feature type="compositionally biased region" description="Low complexity" evidence="2">
    <location>
        <begin position="739"/>
        <end position="748"/>
    </location>
</feature>
<dbReference type="SMART" id="SM00320">
    <property type="entry name" value="WD40"/>
    <property type="match status" value="4"/>
</dbReference>
<dbReference type="PROSITE" id="PS50294">
    <property type="entry name" value="WD_REPEATS_REGION"/>
    <property type="match status" value="2"/>
</dbReference>
<feature type="compositionally biased region" description="Low complexity" evidence="2">
    <location>
        <begin position="110"/>
        <end position="121"/>
    </location>
</feature>
<dbReference type="GO" id="GO:0006206">
    <property type="term" value="P:pyrimidine nucleobase metabolic process"/>
    <property type="evidence" value="ECO:0007669"/>
    <property type="project" value="TreeGrafter"/>
</dbReference>
<dbReference type="Gene3D" id="2.130.10.10">
    <property type="entry name" value="YVTN repeat-like/Quinoprotein amine dehydrogenase"/>
    <property type="match status" value="1"/>
</dbReference>
<evidence type="ECO:0000256" key="2">
    <source>
        <dbReference type="SAM" id="MobiDB-lite"/>
    </source>
</evidence>
<feature type="compositionally biased region" description="Polar residues" evidence="2">
    <location>
        <begin position="36"/>
        <end position="45"/>
    </location>
</feature>
<protein>
    <recommendedName>
        <fullName evidence="3">F-box domain-containing protein</fullName>
    </recommendedName>
</protein>
<dbReference type="Pfam" id="PF00400">
    <property type="entry name" value="WD40"/>
    <property type="match status" value="2"/>
</dbReference>
<dbReference type="EMBL" id="KI669462">
    <property type="protein sequence ID" value="OCF57930.1"/>
    <property type="molecule type" value="Genomic_DNA"/>
</dbReference>
<feature type="compositionally biased region" description="Low complexity" evidence="2">
    <location>
        <begin position="626"/>
        <end position="641"/>
    </location>
</feature>
<dbReference type="SUPFAM" id="SSF81383">
    <property type="entry name" value="F-box domain"/>
    <property type="match status" value="1"/>
</dbReference>
<feature type="region of interest" description="Disordered" evidence="2">
    <location>
        <begin position="626"/>
        <end position="779"/>
    </location>
</feature>
<evidence type="ECO:0000259" key="3">
    <source>
        <dbReference type="PROSITE" id="PS50181"/>
    </source>
</evidence>
<reference evidence="5" key="2">
    <citation type="submission" date="2013-12" db="EMBL/GenBank/DDBJ databases">
        <title>Evolution of pathogenesis and genome organization in the Tremellales.</title>
        <authorList>
            <person name="Cuomo C."/>
            <person name="Litvintseva A."/>
            <person name="Heitman J."/>
            <person name="Chen Y."/>
            <person name="Sun S."/>
            <person name="Springer D."/>
            <person name="Dromer F."/>
            <person name="Young S."/>
            <person name="Zeng Q."/>
            <person name="Chapman S."/>
            <person name="Gujja S."/>
            <person name="Saif S."/>
            <person name="Birren B."/>
        </authorList>
    </citation>
    <scope>NUCLEOTIDE SEQUENCE [LARGE SCALE GENOMIC DNA]</scope>
    <source>
        <strain evidence="5">CBS 10435</strain>
    </source>
</reference>
<dbReference type="OrthoDB" id="1065058at2759"/>
<proteinExistence type="predicted"/>
<dbReference type="InterPro" id="IPR015943">
    <property type="entry name" value="WD40/YVTN_repeat-like_dom_sf"/>
</dbReference>
<dbReference type="InterPro" id="IPR036047">
    <property type="entry name" value="F-box-like_dom_sf"/>
</dbReference>
<feature type="compositionally biased region" description="Polar residues" evidence="2">
    <location>
        <begin position="659"/>
        <end position="684"/>
    </location>
</feature>
<dbReference type="InterPro" id="IPR052791">
    <property type="entry name" value="SSM1_domain"/>
</dbReference>
<feature type="region of interest" description="Disordered" evidence="2">
    <location>
        <begin position="1"/>
        <end position="129"/>
    </location>
</feature>
<evidence type="ECO:0000256" key="1">
    <source>
        <dbReference type="PROSITE-ProRule" id="PRU00221"/>
    </source>
</evidence>
<dbReference type="Proteomes" id="UP000092583">
    <property type="component" value="Unassembled WGS sequence"/>
</dbReference>
<keyword evidence="5" id="KW-1185">Reference proteome</keyword>
<accession>A0A1B9IR68</accession>
<feature type="domain" description="F-box" evidence="3">
    <location>
        <begin position="290"/>
        <end position="336"/>
    </location>
</feature>
<feature type="compositionally biased region" description="Polar residues" evidence="2">
    <location>
        <begin position="717"/>
        <end position="727"/>
    </location>
</feature>
<name>A0A1B9IR68_9TREE</name>
<dbReference type="STRING" id="1331196.A0A1B9IR68"/>
<organism evidence="4 5">
    <name type="scientific">Kwoniella mangroviensis CBS 10435</name>
    <dbReference type="NCBI Taxonomy" id="1331196"/>
    <lineage>
        <taxon>Eukaryota</taxon>
        <taxon>Fungi</taxon>
        <taxon>Dikarya</taxon>
        <taxon>Basidiomycota</taxon>
        <taxon>Agaricomycotina</taxon>
        <taxon>Tremellomycetes</taxon>
        <taxon>Tremellales</taxon>
        <taxon>Cryptococcaceae</taxon>
        <taxon>Kwoniella</taxon>
    </lineage>
</organism>
<evidence type="ECO:0000313" key="5">
    <source>
        <dbReference type="Proteomes" id="UP000092583"/>
    </source>
</evidence>
<feature type="compositionally biased region" description="Polar residues" evidence="2">
    <location>
        <begin position="55"/>
        <end position="67"/>
    </location>
</feature>
<feature type="repeat" description="WD" evidence="1">
    <location>
        <begin position="478"/>
        <end position="517"/>
    </location>
</feature>